<dbReference type="AlphaFoldDB" id="A0AAV7J3L9"/>
<comment type="caution">
    <text evidence="2">The sequence shown here is derived from an EMBL/GenBank/DDBJ whole genome shotgun (WGS) entry which is preliminary data.</text>
</comment>
<gene>
    <name evidence="2" type="ORF">KQX54_007823</name>
</gene>
<proteinExistence type="predicted"/>
<dbReference type="Proteomes" id="UP000826195">
    <property type="component" value="Unassembled WGS sequence"/>
</dbReference>
<sequence>MHARLCFIKSEIHEGSDDAAARDYSTQTCTHDTVKLPRQKQLHYGSTISCVLALCVSRDPSHYSTKLRSPYDPASSHLPMLRKGSLE</sequence>
<accession>A0AAV7J3L9</accession>
<evidence type="ECO:0000256" key="1">
    <source>
        <dbReference type="SAM" id="MobiDB-lite"/>
    </source>
</evidence>
<feature type="region of interest" description="Disordered" evidence="1">
    <location>
        <begin position="62"/>
        <end position="87"/>
    </location>
</feature>
<reference evidence="2 3" key="1">
    <citation type="journal article" date="2021" name="J. Hered.">
        <title>A chromosome-level genome assembly of the parasitoid wasp, Cotesia glomerata (Hymenoptera: Braconidae).</title>
        <authorList>
            <person name="Pinto B.J."/>
            <person name="Weis J.J."/>
            <person name="Gamble T."/>
            <person name="Ode P.J."/>
            <person name="Paul R."/>
            <person name="Zaspel J.M."/>
        </authorList>
    </citation>
    <scope>NUCLEOTIDE SEQUENCE [LARGE SCALE GENOMIC DNA]</scope>
    <source>
        <strain evidence="2">CgM1</strain>
    </source>
</reference>
<evidence type="ECO:0000313" key="2">
    <source>
        <dbReference type="EMBL" id="KAH0567241.1"/>
    </source>
</evidence>
<name>A0AAV7J3L9_COTGL</name>
<organism evidence="2 3">
    <name type="scientific">Cotesia glomerata</name>
    <name type="common">Lepidopteran parasitic wasp</name>
    <name type="synonym">Apanteles glomeratus</name>
    <dbReference type="NCBI Taxonomy" id="32391"/>
    <lineage>
        <taxon>Eukaryota</taxon>
        <taxon>Metazoa</taxon>
        <taxon>Ecdysozoa</taxon>
        <taxon>Arthropoda</taxon>
        <taxon>Hexapoda</taxon>
        <taxon>Insecta</taxon>
        <taxon>Pterygota</taxon>
        <taxon>Neoptera</taxon>
        <taxon>Endopterygota</taxon>
        <taxon>Hymenoptera</taxon>
        <taxon>Apocrita</taxon>
        <taxon>Ichneumonoidea</taxon>
        <taxon>Braconidae</taxon>
        <taxon>Microgastrinae</taxon>
        <taxon>Cotesia</taxon>
    </lineage>
</organism>
<dbReference type="EMBL" id="JAHXZJ010000001">
    <property type="protein sequence ID" value="KAH0567241.1"/>
    <property type="molecule type" value="Genomic_DNA"/>
</dbReference>
<evidence type="ECO:0000313" key="3">
    <source>
        <dbReference type="Proteomes" id="UP000826195"/>
    </source>
</evidence>
<protein>
    <submittedName>
        <fullName evidence="2">Uncharacterized protein</fullName>
    </submittedName>
</protein>
<keyword evidence="3" id="KW-1185">Reference proteome</keyword>